<dbReference type="Pfam" id="PF17262">
    <property type="entry name" value="Cas6b_C"/>
    <property type="match status" value="1"/>
</dbReference>
<evidence type="ECO:0000313" key="4">
    <source>
        <dbReference type="Proteomes" id="UP000178606"/>
    </source>
</evidence>
<dbReference type="InterPro" id="IPR020209">
    <property type="entry name" value="Cas6b_C"/>
</dbReference>
<comment type="caution">
    <text evidence="3">The sequence shown here is derived from an EMBL/GenBank/DDBJ whole genome shotgun (WGS) entry which is preliminary data.</text>
</comment>
<dbReference type="AlphaFoldDB" id="A0A1F6D2K5"/>
<feature type="domain" description="Cas6b N-terminal" evidence="2">
    <location>
        <begin position="6"/>
        <end position="95"/>
    </location>
</feature>
<proteinExistence type="predicted"/>
<accession>A0A1F6D2K5</accession>
<dbReference type="Pfam" id="PF17955">
    <property type="entry name" value="Cas6b_N"/>
    <property type="match status" value="1"/>
</dbReference>
<reference evidence="3 4" key="1">
    <citation type="journal article" date="2016" name="Nat. Commun.">
        <title>Thousands of microbial genomes shed light on interconnected biogeochemical processes in an aquifer system.</title>
        <authorList>
            <person name="Anantharaman K."/>
            <person name="Brown C.T."/>
            <person name="Hug L.A."/>
            <person name="Sharon I."/>
            <person name="Castelle C.J."/>
            <person name="Probst A.J."/>
            <person name="Thomas B.C."/>
            <person name="Singh A."/>
            <person name="Wilkins M.J."/>
            <person name="Karaoz U."/>
            <person name="Brodie E.L."/>
            <person name="Williams K.H."/>
            <person name="Hubbard S.S."/>
            <person name="Banfield J.F."/>
        </authorList>
    </citation>
    <scope>NUCLEOTIDE SEQUENCE [LARGE SCALE GENOMIC DNA]</scope>
    <source>
        <strain evidence="4">RIFCSPLOWO2_12_FULL_64_10</strain>
    </source>
</reference>
<evidence type="ECO:0000313" key="3">
    <source>
        <dbReference type="EMBL" id="OGG55605.1"/>
    </source>
</evidence>
<organism evidence="3 4">
    <name type="scientific">Handelsmanbacteria sp. (strain RIFCSPLOWO2_12_FULL_64_10)</name>
    <dbReference type="NCBI Taxonomy" id="1817868"/>
    <lineage>
        <taxon>Bacteria</taxon>
        <taxon>Candidatus Handelsmaniibacteriota</taxon>
    </lineage>
</organism>
<evidence type="ECO:0000259" key="2">
    <source>
        <dbReference type="Pfam" id="PF17955"/>
    </source>
</evidence>
<gene>
    <name evidence="3" type="ORF">A3F84_29335</name>
</gene>
<name>A0A1F6D2K5_HANXR</name>
<evidence type="ECO:0000259" key="1">
    <source>
        <dbReference type="Pfam" id="PF17262"/>
    </source>
</evidence>
<protein>
    <recommendedName>
        <fullName evidence="5">DNA repair protein</fullName>
    </recommendedName>
</protein>
<evidence type="ECO:0008006" key="5">
    <source>
        <dbReference type="Google" id="ProtNLM"/>
    </source>
</evidence>
<sequence>MNSQVERTTLTLCCARPLQDHEATQLRGFFGGRYRNRPEFHHHGQAGLIYRHPLVQYKTIGGVGRVAGIGAGSFLLQAVDSPRTLTLNGETVEVLDTHRHTEVVAFGPVEGDIEYRFLTPWLALNEENYQTYKQMRLKTQRSELLNRVLVGNLLSLCKSLDIEVTDRLRAEVSVDGTEEVKIKQDVSLLGVRGTFRVNFTIPEMWGIGKQSARGFGTVHRIGG</sequence>
<dbReference type="InterPro" id="IPR041528">
    <property type="entry name" value="Cas6b_N"/>
</dbReference>
<dbReference type="EMBL" id="MFKF01000068">
    <property type="protein sequence ID" value="OGG55605.1"/>
    <property type="molecule type" value="Genomic_DNA"/>
</dbReference>
<feature type="domain" description="Cas6b C-terminal" evidence="1">
    <location>
        <begin position="112"/>
        <end position="221"/>
    </location>
</feature>
<dbReference type="Proteomes" id="UP000178606">
    <property type="component" value="Unassembled WGS sequence"/>
</dbReference>